<dbReference type="AlphaFoldDB" id="A0AA38C4N1"/>
<feature type="non-terminal residue" evidence="1">
    <location>
        <position position="1"/>
    </location>
</feature>
<evidence type="ECO:0000313" key="1">
    <source>
        <dbReference type="EMBL" id="KAH9292708.1"/>
    </source>
</evidence>
<protein>
    <submittedName>
        <fullName evidence="1">Uncharacterized protein</fullName>
    </submittedName>
</protein>
<accession>A0AA38C4N1</accession>
<dbReference type="Proteomes" id="UP000824469">
    <property type="component" value="Unassembled WGS sequence"/>
</dbReference>
<reference evidence="1 2" key="1">
    <citation type="journal article" date="2021" name="Nat. Plants">
        <title>The Taxus genome provides insights into paclitaxel biosynthesis.</title>
        <authorList>
            <person name="Xiong X."/>
            <person name="Gou J."/>
            <person name="Liao Q."/>
            <person name="Li Y."/>
            <person name="Zhou Q."/>
            <person name="Bi G."/>
            <person name="Li C."/>
            <person name="Du R."/>
            <person name="Wang X."/>
            <person name="Sun T."/>
            <person name="Guo L."/>
            <person name="Liang H."/>
            <person name="Lu P."/>
            <person name="Wu Y."/>
            <person name="Zhang Z."/>
            <person name="Ro D.K."/>
            <person name="Shang Y."/>
            <person name="Huang S."/>
            <person name="Yan J."/>
        </authorList>
    </citation>
    <scope>NUCLEOTIDE SEQUENCE [LARGE SCALE GENOMIC DNA]</scope>
    <source>
        <strain evidence="1">Ta-2019</strain>
    </source>
</reference>
<gene>
    <name evidence="1" type="ORF">KI387_042106</name>
</gene>
<keyword evidence="2" id="KW-1185">Reference proteome</keyword>
<name>A0AA38C4N1_TAXCH</name>
<dbReference type="EMBL" id="JAHRHJ020002499">
    <property type="protein sequence ID" value="KAH9292708.1"/>
    <property type="molecule type" value="Genomic_DNA"/>
</dbReference>
<comment type="caution">
    <text evidence="1">The sequence shown here is derived from an EMBL/GenBank/DDBJ whole genome shotgun (WGS) entry which is preliminary data.</text>
</comment>
<evidence type="ECO:0000313" key="2">
    <source>
        <dbReference type="Proteomes" id="UP000824469"/>
    </source>
</evidence>
<feature type="non-terminal residue" evidence="1">
    <location>
        <position position="71"/>
    </location>
</feature>
<sequence>ARDHLKIHLLDWTLEMCQEDTGRFLTTSYPDLDMIFSNGANFVRPGNVEGGASLRIHIKVPTFIVYGKDYV</sequence>
<proteinExistence type="predicted"/>
<organism evidence="1 2">
    <name type="scientific">Taxus chinensis</name>
    <name type="common">Chinese yew</name>
    <name type="synonym">Taxus wallichiana var. chinensis</name>
    <dbReference type="NCBI Taxonomy" id="29808"/>
    <lineage>
        <taxon>Eukaryota</taxon>
        <taxon>Viridiplantae</taxon>
        <taxon>Streptophyta</taxon>
        <taxon>Embryophyta</taxon>
        <taxon>Tracheophyta</taxon>
        <taxon>Spermatophyta</taxon>
        <taxon>Pinopsida</taxon>
        <taxon>Pinidae</taxon>
        <taxon>Conifers II</taxon>
        <taxon>Cupressales</taxon>
        <taxon>Taxaceae</taxon>
        <taxon>Taxus</taxon>
    </lineage>
</organism>